<name>X1LBY4_9ZZZZ</name>
<proteinExistence type="predicted"/>
<feature type="non-terminal residue" evidence="1">
    <location>
        <position position="156"/>
    </location>
</feature>
<gene>
    <name evidence="1" type="ORF">S06H3_11564</name>
</gene>
<feature type="non-terminal residue" evidence="1">
    <location>
        <position position="1"/>
    </location>
</feature>
<reference evidence="1" key="1">
    <citation type="journal article" date="2014" name="Front. Microbiol.">
        <title>High frequency of phylogenetically diverse reductive dehalogenase-homologous genes in deep subseafloor sedimentary metagenomes.</title>
        <authorList>
            <person name="Kawai M."/>
            <person name="Futagami T."/>
            <person name="Toyoda A."/>
            <person name="Takaki Y."/>
            <person name="Nishi S."/>
            <person name="Hori S."/>
            <person name="Arai W."/>
            <person name="Tsubouchi T."/>
            <person name="Morono Y."/>
            <person name="Uchiyama I."/>
            <person name="Ito T."/>
            <person name="Fujiyama A."/>
            <person name="Inagaki F."/>
            <person name="Takami H."/>
        </authorList>
    </citation>
    <scope>NUCLEOTIDE SEQUENCE</scope>
    <source>
        <strain evidence="1">Expedition CK06-06</strain>
    </source>
</reference>
<evidence type="ECO:0000313" key="1">
    <source>
        <dbReference type="EMBL" id="GAI16827.1"/>
    </source>
</evidence>
<dbReference type="AlphaFoldDB" id="X1LBY4"/>
<protein>
    <submittedName>
        <fullName evidence="1">Uncharacterized protein</fullName>
    </submittedName>
</protein>
<organism evidence="1">
    <name type="scientific">marine sediment metagenome</name>
    <dbReference type="NCBI Taxonomy" id="412755"/>
    <lineage>
        <taxon>unclassified sequences</taxon>
        <taxon>metagenomes</taxon>
        <taxon>ecological metagenomes</taxon>
    </lineage>
</organism>
<dbReference type="EMBL" id="BARV01005652">
    <property type="protein sequence ID" value="GAI16827.1"/>
    <property type="molecule type" value="Genomic_DNA"/>
</dbReference>
<sequence>LEGFERARGKLRLPSDIKPCIIKLLDDPSVKDGDKPFIVACELHRVGRTEKQIDSLLVRLGIRTSKVRGVIKSVATGKYEFGCPRLEERGICLYEKREDCFWYQAIPRESQRSYRERDFWRFGWPGRLTAPEIVIYLAIKEVEKRRGLSAGSRLYV</sequence>
<accession>X1LBY4</accession>
<comment type="caution">
    <text evidence="1">The sequence shown here is derived from an EMBL/GenBank/DDBJ whole genome shotgun (WGS) entry which is preliminary data.</text>
</comment>